<evidence type="ECO:0000256" key="2">
    <source>
        <dbReference type="SAM" id="Phobius"/>
    </source>
</evidence>
<keyword evidence="4" id="KW-1185">Reference proteome</keyword>
<evidence type="ECO:0000256" key="1">
    <source>
        <dbReference type="SAM" id="MobiDB-lite"/>
    </source>
</evidence>
<organism evidence="3 4">
    <name type="scientific">Clohesyomyces aquaticus</name>
    <dbReference type="NCBI Taxonomy" id="1231657"/>
    <lineage>
        <taxon>Eukaryota</taxon>
        <taxon>Fungi</taxon>
        <taxon>Dikarya</taxon>
        <taxon>Ascomycota</taxon>
        <taxon>Pezizomycotina</taxon>
        <taxon>Dothideomycetes</taxon>
        <taxon>Pleosporomycetidae</taxon>
        <taxon>Pleosporales</taxon>
        <taxon>Lindgomycetaceae</taxon>
        <taxon>Clohesyomyces</taxon>
    </lineage>
</organism>
<evidence type="ECO:0008006" key="5">
    <source>
        <dbReference type="Google" id="ProtNLM"/>
    </source>
</evidence>
<feature type="compositionally biased region" description="Acidic residues" evidence="1">
    <location>
        <begin position="288"/>
        <end position="305"/>
    </location>
</feature>
<reference evidence="3 4" key="1">
    <citation type="submission" date="2016-07" db="EMBL/GenBank/DDBJ databases">
        <title>Pervasive Adenine N6-methylation of Active Genes in Fungi.</title>
        <authorList>
            <consortium name="DOE Joint Genome Institute"/>
            <person name="Mondo S.J."/>
            <person name="Dannebaum R.O."/>
            <person name="Kuo R.C."/>
            <person name="Labutti K."/>
            <person name="Haridas S."/>
            <person name="Kuo A."/>
            <person name="Salamov A."/>
            <person name="Ahrendt S.R."/>
            <person name="Lipzen A."/>
            <person name="Sullivan W."/>
            <person name="Andreopoulos W.B."/>
            <person name="Clum A."/>
            <person name="Lindquist E."/>
            <person name="Daum C."/>
            <person name="Ramamoorthy G.K."/>
            <person name="Gryganskyi A."/>
            <person name="Culley D."/>
            <person name="Magnuson J.K."/>
            <person name="James T.Y."/>
            <person name="O'Malley M.A."/>
            <person name="Stajich J.E."/>
            <person name="Spatafora J.W."/>
            <person name="Visel A."/>
            <person name="Grigoriev I.V."/>
        </authorList>
    </citation>
    <scope>NUCLEOTIDE SEQUENCE [LARGE SCALE GENOMIC DNA]</scope>
    <source>
        <strain evidence="3 4">CBS 115471</strain>
    </source>
</reference>
<sequence length="554" mass="63939">MIRRGPWYRQVLVATPSPRKSPERYAKKWDKDFSKHRDFYEEDTPFLDDLRELRADGNNLELFLRDFVSEVPSCKVKIIQDFCRGALPLSSESGEAEKTEEEPQAWLDDRDSLTKLARANSPWLRAHGFYAQLKLLRFGLNGQPNADRRLIYVKNLGPSYIFALTETASFHQIGALREAFWKHLALKSSLKVKISLIGFKTFSLEFNMPYLALRNFGTRSPDRLGKPMRKRIDLSFFNIPKQANDGHGTYGLQEAHVSLSIIGVDHHRWACYCFADTDIGSACPDDQSHEDEQEETDAAEEEEMKEDPVVSDGQGDEVPEADMPVWDPRDYFLRVVDVRMKQILREWENVVHVVDEGVEDWIAAHPFSLSRHRRRHQGDDVQEAFDWIVEMIGLLRRLLGHFSKTIRVWKRFVASDGDISYFSDISEPHIRQRLDSIRGVFDELIDLDETLRGLNCSCQNLREIMSQILAPVGIVVAYFGTQQEIFHFERNPRSFVISVVVMTLSVNLIALFIFTAGRCSWPKRINYILEWLSPWRSELGQGDRGITPGLPHHV</sequence>
<dbReference type="Proteomes" id="UP000193144">
    <property type="component" value="Unassembled WGS sequence"/>
</dbReference>
<protein>
    <recommendedName>
        <fullName evidence="5">Cora-like Mg2+ transporter protein-domain-containing protein</fullName>
    </recommendedName>
</protein>
<keyword evidence="2" id="KW-0812">Transmembrane</keyword>
<evidence type="ECO:0000313" key="3">
    <source>
        <dbReference type="EMBL" id="ORY01190.1"/>
    </source>
</evidence>
<name>A0A1Y1YT39_9PLEO</name>
<feature type="region of interest" description="Disordered" evidence="1">
    <location>
        <begin position="284"/>
        <end position="321"/>
    </location>
</feature>
<dbReference type="AlphaFoldDB" id="A0A1Y1YT39"/>
<proteinExistence type="predicted"/>
<keyword evidence="2" id="KW-1133">Transmembrane helix</keyword>
<dbReference type="OrthoDB" id="5428055at2759"/>
<accession>A0A1Y1YT39</accession>
<comment type="caution">
    <text evidence="3">The sequence shown here is derived from an EMBL/GenBank/DDBJ whole genome shotgun (WGS) entry which is preliminary data.</text>
</comment>
<gene>
    <name evidence="3" type="ORF">BCR34DRAFT_592345</name>
</gene>
<evidence type="ECO:0000313" key="4">
    <source>
        <dbReference type="Proteomes" id="UP000193144"/>
    </source>
</evidence>
<dbReference type="STRING" id="1231657.A0A1Y1YT39"/>
<feature type="transmembrane region" description="Helical" evidence="2">
    <location>
        <begin position="493"/>
        <end position="514"/>
    </location>
</feature>
<dbReference type="EMBL" id="MCFA01000173">
    <property type="protein sequence ID" value="ORY01190.1"/>
    <property type="molecule type" value="Genomic_DNA"/>
</dbReference>
<keyword evidence="2" id="KW-0472">Membrane</keyword>